<feature type="compositionally biased region" description="Basic and acidic residues" evidence="1">
    <location>
        <begin position="38"/>
        <end position="58"/>
    </location>
</feature>
<keyword evidence="3" id="KW-1185">Reference proteome</keyword>
<protein>
    <submittedName>
        <fullName evidence="2">Uncharacterized protein</fullName>
    </submittedName>
</protein>
<gene>
    <name evidence="2" type="ORF">LAX5112_02668</name>
</gene>
<evidence type="ECO:0000313" key="3">
    <source>
        <dbReference type="Proteomes" id="UP000053235"/>
    </source>
</evidence>
<dbReference type="Proteomes" id="UP000053235">
    <property type="component" value="Unassembled WGS sequence"/>
</dbReference>
<name>A0A0M7AB52_9HYPH</name>
<dbReference type="AlphaFoldDB" id="A0A0M7AB52"/>
<dbReference type="OrthoDB" id="9895674at2"/>
<evidence type="ECO:0000256" key="1">
    <source>
        <dbReference type="SAM" id="MobiDB-lite"/>
    </source>
</evidence>
<reference evidence="3" key="1">
    <citation type="submission" date="2015-07" db="EMBL/GenBank/DDBJ databases">
        <authorList>
            <person name="Rodrigo-Torres Lidia"/>
            <person name="Arahal R.David."/>
        </authorList>
    </citation>
    <scope>NUCLEOTIDE SEQUENCE [LARGE SCALE GENOMIC DNA]</scope>
    <source>
        <strain evidence="3">CECT 5112</strain>
    </source>
</reference>
<dbReference type="RefSeq" id="WP_040450839.1">
    <property type="nucleotide sequence ID" value="NZ_CXWD01000009.1"/>
</dbReference>
<organism evidence="2 3">
    <name type="scientific">Roseibium alexandrii</name>
    <dbReference type="NCBI Taxonomy" id="388408"/>
    <lineage>
        <taxon>Bacteria</taxon>
        <taxon>Pseudomonadati</taxon>
        <taxon>Pseudomonadota</taxon>
        <taxon>Alphaproteobacteria</taxon>
        <taxon>Hyphomicrobiales</taxon>
        <taxon>Stappiaceae</taxon>
        <taxon>Roseibium</taxon>
    </lineage>
</organism>
<accession>A0A0M7AB52</accession>
<evidence type="ECO:0000313" key="2">
    <source>
        <dbReference type="EMBL" id="CTQ70963.1"/>
    </source>
</evidence>
<proteinExistence type="predicted"/>
<sequence length="96" mass="10939">MFAHHPERRGPSIPAIAKETNLWLLKTPRSLAGDDDENRGHDETGRDKSVPGDDSERGKLRKVRKEKTISEAFEDLSADEKETVNRLLDRMTGRKK</sequence>
<dbReference type="EMBL" id="CXWD01000009">
    <property type="protein sequence ID" value="CTQ70963.1"/>
    <property type="molecule type" value="Genomic_DNA"/>
</dbReference>
<dbReference type="STRING" id="388408.LAX5112_02668"/>
<feature type="region of interest" description="Disordered" evidence="1">
    <location>
        <begin position="27"/>
        <end position="63"/>
    </location>
</feature>